<accession>A0ABP6L826</accession>
<evidence type="ECO:0000256" key="2">
    <source>
        <dbReference type="ARBA" id="ARBA00006490"/>
    </source>
</evidence>
<evidence type="ECO:0000256" key="3">
    <source>
        <dbReference type="ARBA" id="ARBA00022679"/>
    </source>
</evidence>
<keyword evidence="7" id="KW-0411">Iron-sulfur</keyword>
<dbReference type="Gene3D" id="3.90.1150.10">
    <property type="entry name" value="Aspartate Aminotransferase, domain 1"/>
    <property type="match status" value="1"/>
</dbReference>
<sequence length="420" mass="42616">MTGARAELEGFGGASILVSTMPTLPAESIYLDNAASMAMRPEAVSAMVPLLSQAGNPSSLHAAGRAARRHLEEARESIAADLGARPSEIVFTSGGTEADNLALAGIAAARRAIDPGRRRIVISAVEHHAVLDPAQAIAAAGDGCELVIIGVDDHGAVDVDALRAEVAAHAEEIAVVSVMWANNEIGTVQPIEEIASIGREYGIPVHSDAIAAAGHLAIDFTASGLAALSIAGHKFGGPQGVGALVLGRDVACAPLLRGGGHERDLRSGTQNVAGAVGMAAGLAVATANLDAEGRSVGWLRDRLLDHLLAVGAARVNGAREARLPGNAHVSFDGCEGDSLLMLLDAQRIGCSTGSACTAGVAQASHVLLAMGLPMTTARGSLRFSLSQTTTVDEIDRVGAVIGDVVERARAAGLVASGGRR</sequence>
<evidence type="ECO:0000256" key="1">
    <source>
        <dbReference type="ARBA" id="ARBA00001933"/>
    </source>
</evidence>
<dbReference type="Pfam" id="PF00266">
    <property type="entry name" value="Aminotran_5"/>
    <property type="match status" value="1"/>
</dbReference>
<evidence type="ECO:0000313" key="10">
    <source>
        <dbReference type="EMBL" id="GAA3035348.1"/>
    </source>
</evidence>
<evidence type="ECO:0000256" key="8">
    <source>
        <dbReference type="ARBA" id="ARBA00050776"/>
    </source>
</evidence>
<dbReference type="InterPro" id="IPR000192">
    <property type="entry name" value="Aminotrans_V_dom"/>
</dbReference>
<evidence type="ECO:0000256" key="5">
    <source>
        <dbReference type="ARBA" id="ARBA00022898"/>
    </source>
</evidence>
<comment type="similarity">
    <text evidence="2">Belongs to the class-V pyridoxal-phosphate-dependent aminotransferase family. NifS/IscS subfamily.</text>
</comment>
<gene>
    <name evidence="10" type="ORF">GCM10010528_15180</name>
</gene>
<name>A0ABP6L826_9ACTN</name>
<keyword evidence="4" id="KW-0479">Metal-binding</keyword>
<keyword evidence="5" id="KW-0663">Pyridoxal phosphate</keyword>
<dbReference type="PANTHER" id="PTHR11601">
    <property type="entry name" value="CYSTEINE DESULFURYLASE FAMILY MEMBER"/>
    <property type="match status" value="1"/>
</dbReference>
<organism evidence="10 11">
    <name type="scientific">Gordonia defluvii</name>
    <dbReference type="NCBI Taxonomy" id="283718"/>
    <lineage>
        <taxon>Bacteria</taxon>
        <taxon>Bacillati</taxon>
        <taxon>Actinomycetota</taxon>
        <taxon>Actinomycetes</taxon>
        <taxon>Mycobacteriales</taxon>
        <taxon>Gordoniaceae</taxon>
        <taxon>Gordonia</taxon>
    </lineage>
</organism>
<evidence type="ECO:0000256" key="6">
    <source>
        <dbReference type="ARBA" id="ARBA00023004"/>
    </source>
</evidence>
<feature type="domain" description="Aminotransferase class V" evidence="9">
    <location>
        <begin position="29"/>
        <end position="397"/>
    </location>
</feature>
<reference evidence="11" key="1">
    <citation type="journal article" date="2019" name="Int. J. Syst. Evol. Microbiol.">
        <title>The Global Catalogue of Microorganisms (GCM) 10K type strain sequencing project: providing services to taxonomists for standard genome sequencing and annotation.</title>
        <authorList>
            <consortium name="The Broad Institute Genomics Platform"/>
            <consortium name="The Broad Institute Genome Sequencing Center for Infectious Disease"/>
            <person name="Wu L."/>
            <person name="Ma J."/>
        </authorList>
    </citation>
    <scope>NUCLEOTIDE SEQUENCE [LARGE SCALE GENOMIC DNA]</scope>
    <source>
        <strain evidence="11">JCM 14234</strain>
    </source>
</reference>
<dbReference type="InterPro" id="IPR016454">
    <property type="entry name" value="Cysteine_dSase"/>
</dbReference>
<protein>
    <submittedName>
        <fullName evidence="10">Cysteine desulfurase family protein</fullName>
    </submittedName>
</protein>
<comment type="caution">
    <text evidence="10">The sequence shown here is derived from an EMBL/GenBank/DDBJ whole genome shotgun (WGS) entry which is preliminary data.</text>
</comment>
<dbReference type="Gene3D" id="3.40.640.10">
    <property type="entry name" value="Type I PLP-dependent aspartate aminotransferase-like (Major domain)"/>
    <property type="match status" value="1"/>
</dbReference>
<dbReference type="InterPro" id="IPR015421">
    <property type="entry name" value="PyrdxlP-dep_Trfase_major"/>
</dbReference>
<keyword evidence="3" id="KW-0808">Transferase</keyword>
<comment type="cofactor">
    <cofactor evidence="1">
        <name>pyridoxal 5'-phosphate</name>
        <dbReference type="ChEBI" id="CHEBI:597326"/>
    </cofactor>
</comment>
<comment type="catalytic activity">
    <reaction evidence="8">
        <text>(sulfur carrier)-H + L-cysteine = (sulfur carrier)-SH + L-alanine</text>
        <dbReference type="Rhea" id="RHEA:43892"/>
        <dbReference type="Rhea" id="RHEA-COMP:14737"/>
        <dbReference type="Rhea" id="RHEA-COMP:14739"/>
        <dbReference type="ChEBI" id="CHEBI:29917"/>
        <dbReference type="ChEBI" id="CHEBI:35235"/>
        <dbReference type="ChEBI" id="CHEBI:57972"/>
        <dbReference type="ChEBI" id="CHEBI:64428"/>
        <dbReference type="EC" id="2.8.1.7"/>
    </reaction>
</comment>
<evidence type="ECO:0000313" key="11">
    <source>
        <dbReference type="Proteomes" id="UP001501035"/>
    </source>
</evidence>
<evidence type="ECO:0000256" key="4">
    <source>
        <dbReference type="ARBA" id="ARBA00022723"/>
    </source>
</evidence>
<evidence type="ECO:0000256" key="7">
    <source>
        <dbReference type="ARBA" id="ARBA00023014"/>
    </source>
</evidence>
<proteinExistence type="inferred from homology"/>
<keyword evidence="6" id="KW-0408">Iron</keyword>
<dbReference type="InterPro" id="IPR015424">
    <property type="entry name" value="PyrdxlP-dep_Trfase"/>
</dbReference>
<keyword evidence="11" id="KW-1185">Reference proteome</keyword>
<dbReference type="SUPFAM" id="SSF53383">
    <property type="entry name" value="PLP-dependent transferases"/>
    <property type="match status" value="1"/>
</dbReference>
<evidence type="ECO:0000259" key="9">
    <source>
        <dbReference type="Pfam" id="PF00266"/>
    </source>
</evidence>
<dbReference type="PIRSF" id="PIRSF005572">
    <property type="entry name" value="NifS"/>
    <property type="match status" value="1"/>
</dbReference>
<dbReference type="PANTHER" id="PTHR11601:SF34">
    <property type="entry name" value="CYSTEINE DESULFURASE"/>
    <property type="match status" value="1"/>
</dbReference>
<dbReference type="InterPro" id="IPR015422">
    <property type="entry name" value="PyrdxlP-dep_Trfase_small"/>
</dbReference>
<dbReference type="EMBL" id="BAAAVS010000021">
    <property type="protein sequence ID" value="GAA3035348.1"/>
    <property type="molecule type" value="Genomic_DNA"/>
</dbReference>
<dbReference type="Proteomes" id="UP001501035">
    <property type="component" value="Unassembled WGS sequence"/>
</dbReference>